<feature type="region of interest" description="Disordered" evidence="1">
    <location>
        <begin position="1"/>
        <end position="106"/>
    </location>
</feature>
<dbReference type="EMBL" id="CAUWAG010000020">
    <property type="protein sequence ID" value="CAJ2513188.1"/>
    <property type="molecule type" value="Genomic_DNA"/>
</dbReference>
<evidence type="ECO:0000313" key="2">
    <source>
        <dbReference type="EMBL" id="CAJ2513188.1"/>
    </source>
</evidence>
<evidence type="ECO:0000313" key="3">
    <source>
        <dbReference type="Proteomes" id="UP001295740"/>
    </source>
</evidence>
<feature type="region of interest" description="Disordered" evidence="1">
    <location>
        <begin position="120"/>
        <end position="143"/>
    </location>
</feature>
<comment type="caution">
    <text evidence="2">The sequence shown here is derived from an EMBL/GenBank/DDBJ whole genome shotgun (WGS) entry which is preliminary data.</text>
</comment>
<feature type="compositionally biased region" description="Basic residues" evidence="1">
    <location>
        <begin position="8"/>
        <end position="29"/>
    </location>
</feature>
<feature type="compositionally biased region" description="Basic and acidic residues" evidence="1">
    <location>
        <begin position="30"/>
        <end position="56"/>
    </location>
</feature>
<accession>A0AAI8YQ72</accession>
<gene>
    <name evidence="2" type="ORF">KHLLAP_LOCUS13656</name>
</gene>
<proteinExistence type="predicted"/>
<organism evidence="2 3">
    <name type="scientific">Anthostomella pinea</name>
    <dbReference type="NCBI Taxonomy" id="933095"/>
    <lineage>
        <taxon>Eukaryota</taxon>
        <taxon>Fungi</taxon>
        <taxon>Dikarya</taxon>
        <taxon>Ascomycota</taxon>
        <taxon>Pezizomycotina</taxon>
        <taxon>Sordariomycetes</taxon>
        <taxon>Xylariomycetidae</taxon>
        <taxon>Xylariales</taxon>
        <taxon>Xylariaceae</taxon>
        <taxon>Anthostomella</taxon>
    </lineage>
</organism>
<keyword evidence="3" id="KW-1185">Reference proteome</keyword>
<reference evidence="2" key="1">
    <citation type="submission" date="2023-10" db="EMBL/GenBank/DDBJ databases">
        <authorList>
            <person name="Hackl T."/>
        </authorList>
    </citation>
    <scope>NUCLEOTIDE SEQUENCE</scope>
</reference>
<name>A0AAI8YQ72_9PEZI</name>
<feature type="compositionally biased region" description="Polar residues" evidence="1">
    <location>
        <begin position="72"/>
        <end position="88"/>
    </location>
</feature>
<protein>
    <submittedName>
        <fullName evidence="2">Uu.00g013070.m01.CDS01</fullName>
    </submittedName>
</protein>
<dbReference type="Proteomes" id="UP001295740">
    <property type="component" value="Unassembled WGS sequence"/>
</dbReference>
<evidence type="ECO:0000256" key="1">
    <source>
        <dbReference type="SAM" id="MobiDB-lite"/>
    </source>
</evidence>
<feature type="compositionally biased region" description="Basic and acidic residues" evidence="1">
    <location>
        <begin position="89"/>
        <end position="99"/>
    </location>
</feature>
<dbReference type="AlphaFoldDB" id="A0AAI8YQ72"/>
<sequence>METPLAAHRTRSCGVRTRHYGPRSPRRSLRYTDVDSDNKLQTDSHTNAKIDSKMVSDLKSSMNCEIELENDPTANHPSGENESTVSTSDPDRKPNAHEPHRQHRRTLLRLGGHRHCGVASMLPPHHQPAARLRHPHSLGPPTG</sequence>